<reference evidence="3" key="1">
    <citation type="submission" date="2020-05" db="EMBL/GenBank/DDBJ databases">
        <title>Frigoriglobus tundricola gen. nov., sp. nov., a psychrotolerant cellulolytic planctomycete of the family Gemmataceae with two divergent copies of 16S rRNA gene.</title>
        <authorList>
            <person name="Kulichevskaya I.S."/>
            <person name="Ivanova A.A."/>
            <person name="Naumoff D.G."/>
            <person name="Beletsky A.V."/>
            <person name="Rijpstra W.I.C."/>
            <person name="Sinninghe Damste J.S."/>
            <person name="Mardanov A.V."/>
            <person name="Ravin N.V."/>
            <person name="Dedysh S.N."/>
        </authorList>
    </citation>
    <scope>NUCLEOTIDE SEQUENCE [LARGE SCALE GENOMIC DNA]</scope>
    <source>
        <strain evidence="3">PL17</strain>
    </source>
</reference>
<protein>
    <recommendedName>
        <fullName evidence="1">Putative restriction endonuclease domain-containing protein</fullName>
    </recommendedName>
</protein>
<dbReference type="RefSeq" id="WP_171471776.1">
    <property type="nucleotide sequence ID" value="NZ_CP053452.2"/>
</dbReference>
<dbReference type="Proteomes" id="UP000503447">
    <property type="component" value="Chromosome"/>
</dbReference>
<evidence type="ECO:0000259" key="1">
    <source>
        <dbReference type="Pfam" id="PF05685"/>
    </source>
</evidence>
<dbReference type="InterPro" id="IPR012296">
    <property type="entry name" value="Nuclease_put_TT1808"/>
</dbReference>
<evidence type="ECO:0000313" key="2">
    <source>
        <dbReference type="EMBL" id="QJW96134.1"/>
    </source>
</evidence>
<dbReference type="CDD" id="cd06260">
    <property type="entry name" value="DUF820-like"/>
    <property type="match status" value="1"/>
</dbReference>
<dbReference type="Pfam" id="PF05685">
    <property type="entry name" value="Uma2"/>
    <property type="match status" value="1"/>
</dbReference>
<dbReference type="Gene3D" id="3.90.1570.10">
    <property type="entry name" value="tt1808, chain A"/>
    <property type="match status" value="1"/>
</dbReference>
<evidence type="ECO:0000313" key="3">
    <source>
        <dbReference type="Proteomes" id="UP000503447"/>
    </source>
</evidence>
<proteinExistence type="predicted"/>
<feature type="domain" description="Putative restriction endonuclease" evidence="1">
    <location>
        <begin position="23"/>
        <end position="164"/>
    </location>
</feature>
<keyword evidence="3" id="KW-1185">Reference proteome</keyword>
<dbReference type="InterPro" id="IPR011335">
    <property type="entry name" value="Restrct_endonuc-II-like"/>
</dbReference>
<dbReference type="KEGG" id="ftj:FTUN_3690"/>
<dbReference type="EMBL" id="CP053452">
    <property type="protein sequence ID" value="QJW96134.1"/>
    <property type="molecule type" value="Genomic_DNA"/>
</dbReference>
<sequence>MVVVIYDPLFEKHVRDVRENQWPNERDEVWEGVLVIPPLPNIEHQIMAMDFALAFAGGISRGAGDLALVGANVSDRDAGWEKNYREPDVLVVLHTNPAKHCGTHWIGGPDLAIEIVSPGEDPRLKLDFYAKVSTLEVLIVDRYPWSIEMYQLQAGKLVLVGTSNLASSAVLASGPLPLTFQLQPGASRPIIVITHVTTGQTWTA</sequence>
<name>A0A6M5YRS9_9BACT</name>
<organism evidence="2 3">
    <name type="scientific">Frigoriglobus tundricola</name>
    <dbReference type="NCBI Taxonomy" id="2774151"/>
    <lineage>
        <taxon>Bacteria</taxon>
        <taxon>Pseudomonadati</taxon>
        <taxon>Planctomycetota</taxon>
        <taxon>Planctomycetia</taxon>
        <taxon>Gemmatales</taxon>
        <taxon>Gemmataceae</taxon>
        <taxon>Frigoriglobus</taxon>
    </lineage>
</organism>
<dbReference type="SUPFAM" id="SSF52980">
    <property type="entry name" value="Restriction endonuclease-like"/>
    <property type="match status" value="1"/>
</dbReference>
<gene>
    <name evidence="2" type="ORF">FTUN_3690</name>
</gene>
<dbReference type="InterPro" id="IPR008538">
    <property type="entry name" value="Uma2"/>
</dbReference>
<dbReference type="AlphaFoldDB" id="A0A6M5YRS9"/>
<accession>A0A6M5YRS9</accession>